<dbReference type="GO" id="GO:0005737">
    <property type="term" value="C:cytoplasm"/>
    <property type="evidence" value="ECO:0007669"/>
    <property type="project" value="TreeGrafter"/>
</dbReference>
<keyword evidence="2" id="KW-0560">Oxidoreductase</keyword>
<feature type="domain" description="Aldehyde dehydrogenase" evidence="3">
    <location>
        <begin position="16"/>
        <end position="344"/>
    </location>
</feature>
<evidence type="ECO:0000259" key="3">
    <source>
        <dbReference type="Pfam" id="PF00171"/>
    </source>
</evidence>
<dbReference type="InterPro" id="IPR012394">
    <property type="entry name" value="Aldehyde_DH_NAD(P)"/>
</dbReference>
<protein>
    <recommendedName>
        <fullName evidence="3">Aldehyde dehydrogenase domain-containing protein</fullName>
    </recommendedName>
</protein>
<dbReference type="GO" id="GO:0006081">
    <property type="term" value="P:aldehyde metabolic process"/>
    <property type="evidence" value="ECO:0007669"/>
    <property type="project" value="InterPro"/>
</dbReference>
<organism evidence="4 5">
    <name type="scientific">Hymenochirus boettgeri</name>
    <name type="common">Congo dwarf clawed frog</name>
    <dbReference type="NCBI Taxonomy" id="247094"/>
    <lineage>
        <taxon>Eukaryota</taxon>
        <taxon>Metazoa</taxon>
        <taxon>Chordata</taxon>
        <taxon>Craniata</taxon>
        <taxon>Vertebrata</taxon>
        <taxon>Euteleostomi</taxon>
        <taxon>Amphibia</taxon>
        <taxon>Batrachia</taxon>
        <taxon>Anura</taxon>
        <taxon>Pipoidea</taxon>
        <taxon>Pipidae</taxon>
        <taxon>Pipinae</taxon>
        <taxon>Hymenochirus</taxon>
    </lineage>
</organism>
<dbReference type="InterPro" id="IPR016162">
    <property type="entry name" value="Ald_DH_N"/>
</dbReference>
<dbReference type="AlphaFoldDB" id="A0A8T2KJV0"/>
<dbReference type="PANTHER" id="PTHR43570:SF7">
    <property type="entry name" value="ALDEHYDE DEHYDROGENASE"/>
    <property type="match status" value="1"/>
</dbReference>
<accession>A0A8T2KJV0</accession>
<proteinExistence type="inferred from homology"/>
<sequence>MQPVPVQKSMSSLLDRCFVQTEPIGVVLIIGGWSFPFQLCLIPLVGAVAAGNCVVLHLSGIGTHAANLLHKLIPTYMDNDCYHVIPGSNHQLGRVLENKFDHIFYTGDRVTGKEVIQAAAKHITSMSLVLGGKNPCYVDKSCDLKLAARRIAWARFVNAGQSSIAPEYILCHPEMRECFINELQICVQEFYGKTPQDSPNYGRMANMEHYHRVKSLLSCGKVVFGGETDDGERYIAPTVLIDVQECDPVMQSEILGPVLPILTVQNLDEAIHFINRKERPLAVYVYSQNQQVISDFLCRTSSGSFCSNDSMIQSVYASMPCGAVGNTGVGIYRGKYSFEAFSHSRICLLRNTAVECVTYLRYPPYTDKALRLLLWACSFSRKKSWCQIL</sequence>
<evidence type="ECO:0000256" key="2">
    <source>
        <dbReference type="ARBA" id="ARBA00023002"/>
    </source>
</evidence>
<dbReference type="Pfam" id="PF00171">
    <property type="entry name" value="Aldedh"/>
    <property type="match status" value="1"/>
</dbReference>
<dbReference type="InterPro" id="IPR016163">
    <property type="entry name" value="Ald_DH_C"/>
</dbReference>
<reference evidence="4" key="1">
    <citation type="thesis" date="2020" institute="ProQuest LLC" country="789 East Eisenhower Parkway, Ann Arbor, MI, USA">
        <title>Comparative Genomics and Chromosome Evolution.</title>
        <authorList>
            <person name="Mudd A.B."/>
        </authorList>
    </citation>
    <scope>NUCLEOTIDE SEQUENCE</scope>
    <source>
        <strain evidence="4">Female2</strain>
        <tissue evidence="4">Blood</tissue>
    </source>
</reference>
<dbReference type="Proteomes" id="UP000812440">
    <property type="component" value="Chromosome 1"/>
</dbReference>
<dbReference type="PANTHER" id="PTHR43570">
    <property type="entry name" value="ALDEHYDE DEHYDROGENASE"/>
    <property type="match status" value="1"/>
</dbReference>
<comment type="similarity">
    <text evidence="1">Belongs to the aldehyde dehydrogenase family.</text>
</comment>
<dbReference type="Gene3D" id="3.40.309.10">
    <property type="entry name" value="Aldehyde Dehydrogenase, Chain A, domain 2"/>
    <property type="match status" value="1"/>
</dbReference>
<evidence type="ECO:0000256" key="1">
    <source>
        <dbReference type="ARBA" id="ARBA00009986"/>
    </source>
</evidence>
<comment type="caution">
    <text evidence="4">The sequence shown here is derived from an EMBL/GenBank/DDBJ whole genome shotgun (WGS) entry which is preliminary data.</text>
</comment>
<evidence type="ECO:0000313" key="5">
    <source>
        <dbReference type="Proteomes" id="UP000812440"/>
    </source>
</evidence>
<dbReference type="InterPro" id="IPR015590">
    <property type="entry name" value="Aldehyde_DH_dom"/>
</dbReference>
<keyword evidence="5" id="KW-1185">Reference proteome</keyword>
<dbReference type="SUPFAM" id="SSF53720">
    <property type="entry name" value="ALDH-like"/>
    <property type="match status" value="1"/>
</dbReference>
<dbReference type="EMBL" id="JAACNH010000001">
    <property type="protein sequence ID" value="KAG8455720.1"/>
    <property type="molecule type" value="Genomic_DNA"/>
</dbReference>
<dbReference type="FunFam" id="3.40.309.10:FF:000003">
    <property type="entry name" value="Aldehyde dehydrogenase"/>
    <property type="match status" value="1"/>
</dbReference>
<gene>
    <name evidence="4" type="ORF">GDO86_001781</name>
</gene>
<name>A0A8T2KJV0_9PIPI</name>
<dbReference type="GO" id="GO:0004028">
    <property type="term" value="F:3-chloroallyl aldehyde dehydrogenase activity"/>
    <property type="evidence" value="ECO:0007669"/>
    <property type="project" value="TreeGrafter"/>
</dbReference>
<dbReference type="GO" id="GO:0004029">
    <property type="term" value="F:aldehyde dehydrogenase (NAD+) activity"/>
    <property type="evidence" value="ECO:0007669"/>
    <property type="project" value="TreeGrafter"/>
</dbReference>
<evidence type="ECO:0000313" key="4">
    <source>
        <dbReference type="EMBL" id="KAG8455720.1"/>
    </source>
</evidence>
<dbReference type="Gene3D" id="3.40.605.10">
    <property type="entry name" value="Aldehyde Dehydrogenase, Chain A, domain 1"/>
    <property type="match status" value="1"/>
</dbReference>
<dbReference type="OrthoDB" id="440325at2759"/>
<dbReference type="InterPro" id="IPR016161">
    <property type="entry name" value="Ald_DH/histidinol_DH"/>
</dbReference>